<feature type="transmembrane region" description="Helical" evidence="9">
    <location>
        <begin position="210"/>
        <end position="230"/>
    </location>
</feature>
<keyword evidence="2 9" id="KW-0813">Transport</keyword>
<proteinExistence type="inferred from homology"/>
<evidence type="ECO:0000313" key="12">
    <source>
        <dbReference type="Proteomes" id="UP000053695"/>
    </source>
</evidence>
<dbReference type="Proteomes" id="UP000053695">
    <property type="component" value="Unassembled WGS sequence"/>
</dbReference>
<comment type="function">
    <text evidence="9">Involved in protein export.</text>
</comment>
<keyword evidence="7 9" id="KW-0811">Translocation</keyword>
<dbReference type="GO" id="GO:0005886">
    <property type="term" value="C:plasma membrane"/>
    <property type="evidence" value="ECO:0007669"/>
    <property type="project" value="UniProtKB-SubCell"/>
</dbReference>
<evidence type="ECO:0000256" key="5">
    <source>
        <dbReference type="ARBA" id="ARBA00022927"/>
    </source>
</evidence>
<dbReference type="AlphaFoldDB" id="N6VZU9"/>
<keyword evidence="6 9" id="KW-1133">Transmembrane helix</keyword>
<feature type="transmembrane region" description="Helical" evidence="9">
    <location>
        <begin position="44"/>
        <end position="64"/>
    </location>
</feature>
<dbReference type="NCBIfam" id="NF006357">
    <property type="entry name" value="PRK08578.2-1"/>
    <property type="match status" value="1"/>
</dbReference>
<evidence type="ECO:0000256" key="3">
    <source>
        <dbReference type="ARBA" id="ARBA00022475"/>
    </source>
</evidence>
<evidence type="ECO:0000256" key="6">
    <source>
        <dbReference type="ARBA" id="ARBA00022989"/>
    </source>
</evidence>
<dbReference type="STRING" id="1069083.GCA_000371805_00016"/>
<dbReference type="HAMAP" id="MF_01464_A">
    <property type="entry name" value="SecF_A"/>
    <property type="match status" value="1"/>
</dbReference>
<accession>N6VZU9</accession>
<protein>
    <recommendedName>
        <fullName evidence="9">Protein-export membrane protein SecF</fullName>
    </recommendedName>
</protein>
<evidence type="ECO:0000256" key="9">
    <source>
        <dbReference type="HAMAP-Rule" id="MF_01464"/>
    </source>
</evidence>
<evidence type="ECO:0000259" key="10">
    <source>
        <dbReference type="Pfam" id="PF02355"/>
    </source>
</evidence>
<feature type="transmembrane region" description="Helical" evidence="9">
    <location>
        <begin position="184"/>
        <end position="204"/>
    </location>
</feature>
<dbReference type="InterPro" id="IPR022813">
    <property type="entry name" value="SecD/SecF_arch_bac"/>
</dbReference>
<organism evidence="11 12">
    <name type="scientific">Methanocaldococcus villosus KIN24-T80</name>
    <dbReference type="NCBI Taxonomy" id="1069083"/>
    <lineage>
        <taxon>Archaea</taxon>
        <taxon>Methanobacteriati</taxon>
        <taxon>Methanobacteriota</taxon>
        <taxon>Methanomada group</taxon>
        <taxon>Methanococci</taxon>
        <taxon>Methanococcales</taxon>
        <taxon>Methanocaldococcaceae</taxon>
        <taxon>Methanocaldococcus</taxon>
    </lineage>
</organism>
<comment type="caution">
    <text evidence="11">The sequence shown here is derived from an EMBL/GenBank/DDBJ whole genome shotgun (WGS) entry which is preliminary data.</text>
</comment>
<keyword evidence="3 9" id="KW-1003">Cell membrane</keyword>
<dbReference type="SUPFAM" id="SSF82866">
    <property type="entry name" value="Multidrug efflux transporter AcrB transmembrane domain"/>
    <property type="match status" value="1"/>
</dbReference>
<feature type="transmembrane region" description="Helical" evidence="9">
    <location>
        <begin position="251"/>
        <end position="274"/>
    </location>
</feature>
<dbReference type="GO" id="GO:0065002">
    <property type="term" value="P:intracellular protein transmembrane transport"/>
    <property type="evidence" value="ECO:0007669"/>
    <property type="project" value="UniProtKB-UniRule"/>
</dbReference>
<evidence type="ECO:0000256" key="2">
    <source>
        <dbReference type="ARBA" id="ARBA00022448"/>
    </source>
</evidence>
<sequence>MLGRNRRRISNSFLITITSMYIYDFMILYKKIINQRGIMLIKDYKVAISVPIFLIFISLMLITLKGIPKSIDITGGTEITIKLNKDIDLEKLKEMLKGEGELEILKSASGNYLVIRCKSEYLNDVKAKLREFFGDLNKLDYSEKTVGSVLSKKFFEEGGKAMLFAFIFMALAVYIAFRKPLASGVIILSALADLINTLGAMSLLNIQLSTATIAALLMVLGYSVDSNILLTTRVLKRTKDFDTAAKEAMKTGLTMITTTIVAMLILYIVVKLFIPVADVLATISSIIIIALLFDIINTWMLNAGILKAFSKA</sequence>
<dbReference type="NCBIfam" id="NF006353">
    <property type="entry name" value="PRK08578.1-1"/>
    <property type="match status" value="1"/>
</dbReference>
<dbReference type="GO" id="GO:0006605">
    <property type="term" value="P:protein targeting"/>
    <property type="evidence" value="ECO:0007669"/>
    <property type="project" value="UniProtKB-UniRule"/>
</dbReference>
<comment type="subcellular location">
    <subcellularLocation>
        <location evidence="1 9">Cell membrane</location>
        <topology evidence="1 9">Multi-pass membrane protein</topology>
    </subcellularLocation>
</comment>
<evidence type="ECO:0000313" key="11">
    <source>
        <dbReference type="EMBL" id="ENN96607.1"/>
    </source>
</evidence>
<dbReference type="PANTHER" id="PTHR30081">
    <property type="entry name" value="PROTEIN-EXPORT MEMBRANE PROTEIN SEC"/>
    <property type="match status" value="1"/>
</dbReference>
<keyword evidence="4 9" id="KW-0812">Transmembrane</keyword>
<evidence type="ECO:0000256" key="8">
    <source>
        <dbReference type="ARBA" id="ARBA00023136"/>
    </source>
</evidence>
<feature type="domain" description="Protein export membrane protein SecD/SecF C-terminal" evidence="10">
    <location>
        <begin position="127"/>
        <end position="310"/>
    </location>
</feature>
<dbReference type="InterPro" id="IPR048634">
    <property type="entry name" value="SecD_SecF_C"/>
</dbReference>
<keyword evidence="8 9" id="KW-0472">Membrane</keyword>
<dbReference type="InterPro" id="IPR024921">
    <property type="entry name" value="SecF_arc"/>
</dbReference>
<evidence type="ECO:0000256" key="4">
    <source>
        <dbReference type="ARBA" id="ARBA00022692"/>
    </source>
</evidence>
<comment type="subunit">
    <text evidence="9">Part of the protein translocation apparatus. Forms a complex with SecD.</text>
</comment>
<dbReference type="Pfam" id="PF02355">
    <property type="entry name" value="SecD_SecF_C"/>
    <property type="match status" value="1"/>
</dbReference>
<dbReference type="Gene3D" id="1.20.1640.10">
    <property type="entry name" value="Multidrug efflux transporter AcrB transmembrane domain"/>
    <property type="match status" value="1"/>
</dbReference>
<reference evidence="11 12" key="1">
    <citation type="journal article" date="2013" name="Genome Announc.">
        <title>Draft Genome Sequence of a Highly Flagellated, Fast-Swimming Archaeon, Methanocaldococcus villosus Strain KIN24-T80 (DSM 22612).</title>
        <authorList>
            <person name="Thennarasu S."/>
            <person name="Polireddy D."/>
            <person name="Antony A."/>
            <person name="Yada M.R."/>
            <person name="Algarawi S."/>
            <person name="Sivakumar N."/>
        </authorList>
    </citation>
    <scope>NUCLEOTIDE SEQUENCE [LARGE SCALE GENOMIC DNA]</scope>
    <source>
        <strain evidence="11 12">KIN24-T80</strain>
    </source>
</reference>
<name>N6VZU9_9EURY</name>
<keyword evidence="5 9" id="KW-0653">Protein transport</keyword>
<evidence type="ECO:0000256" key="7">
    <source>
        <dbReference type="ARBA" id="ARBA00023010"/>
    </source>
</evidence>
<dbReference type="PANTHER" id="PTHR30081:SF8">
    <property type="entry name" value="PROTEIN TRANSLOCASE SUBUNIT SECF"/>
    <property type="match status" value="1"/>
</dbReference>
<dbReference type="EMBL" id="APMM01000009">
    <property type="protein sequence ID" value="ENN96607.1"/>
    <property type="molecule type" value="Genomic_DNA"/>
</dbReference>
<dbReference type="PATRIC" id="fig|1069083.5.peg.267"/>
<feature type="transmembrane region" description="Helical" evidence="9">
    <location>
        <begin position="280"/>
        <end position="301"/>
    </location>
</feature>
<evidence type="ECO:0000256" key="1">
    <source>
        <dbReference type="ARBA" id="ARBA00004651"/>
    </source>
</evidence>
<gene>
    <name evidence="9" type="primary">secF</name>
    <name evidence="11" type="ORF">J422_01363</name>
</gene>
<keyword evidence="12" id="KW-1185">Reference proteome</keyword>
<feature type="transmembrane region" description="Helical" evidence="9">
    <location>
        <begin position="161"/>
        <end position="177"/>
    </location>
</feature>
<comment type="similarity">
    <text evidence="9">Belongs to the SecD/SecF family. SecF subfamily.</text>
</comment>